<name>A0AAJ2B6P0_9HYPH</name>
<comment type="caution">
    <text evidence="1">The sequence shown here is derived from an EMBL/GenBank/DDBJ whole genome shotgun (WGS) entry which is preliminary data.</text>
</comment>
<protein>
    <submittedName>
        <fullName evidence="1">Uncharacterized protein</fullName>
    </submittedName>
</protein>
<sequence>MGMDAGEADQFIEVTLHFADGLGIVEDQIHATHEDRMGTAGGWRLKKTRYLFVLKSYAEAAVPRAADDLRTTVLVIRDVKGAIAADLCPQALCPGKRQR</sequence>
<dbReference type="Proteomes" id="UP001255601">
    <property type="component" value="Unassembled WGS sequence"/>
</dbReference>
<evidence type="ECO:0000313" key="1">
    <source>
        <dbReference type="EMBL" id="MDR6100365.1"/>
    </source>
</evidence>
<gene>
    <name evidence="1" type="ORF">QE369_000543</name>
</gene>
<dbReference type="EMBL" id="JAVIZC010000001">
    <property type="protein sequence ID" value="MDR6100365.1"/>
    <property type="molecule type" value="Genomic_DNA"/>
</dbReference>
<proteinExistence type="predicted"/>
<evidence type="ECO:0000313" key="2">
    <source>
        <dbReference type="Proteomes" id="UP001255601"/>
    </source>
</evidence>
<reference evidence="1" key="1">
    <citation type="submission" date="2023-08" db="EMBL/GenBank/DDBJ databases">
        <title>Functional and genomic diversity of the sorghum phyllosphere microbiome.</title>
        <authorList>
            <person name="Shade A."/>
        </authorList>
    </citation>
    <scope>NUCLEOTIDE SEQUENCE</scope>
    <source>
        <strain evidence="1">SORGH_AS_0974</strain>
    </source>
</reference>
<organism evidence="1 2">
    <name type="scientific">Agrobacterium larrymoorei</name>
    <dbReference type="NCBI Taxonomy" id="160699"/>
    <lineage>
        <taxon>Bacteria</taxon>
        <taxon>Pseudomonadati</taxon>
        <taxon>Pseudomonadota</taxon>
        <taxon>Alphaproteobacteria</taxon>
        <taxon>Hyphomicrobiales</taxon>
        <taxon>Rhizobiaceae</taxon>
        <taxon>Rhizobium/Agrobacterium group</taxon>
        <taxon>Agrobacterium</taxon>
    </lineage>
</organism>
<accession>A0AAJ2B6P0</accession>
<dbReference type="AlphaFoldDB" id="A0AAJ2B6P0"/>